<dbReference type="PROSITE" id="PS50002">
    <property type="entry name" value="SH3"/>
    <property type="match status" value="1"/>
</dbReference>
<dbReference type="PANTHER" id="PTHR23065:SF61">
    <property type="entry name" value="PROLINE-SERINE-THREONINE PHOSPHATASE-INTERACTING PROTEIN 2-LIKE"/>
    <property type="match status" value="1"/>
</dbReference>
<evidence type="ECO:0000313" key="2">
    <source>
        <dbReference type="EMBL" id="CAB4008650.1"/>
    </source>
</evidence>
<dbReference type="PROSITE" id="PS51741">
    <property type="entry name" value="F_BAR"/>
    <property type="match status" value="1"/>
</dbReference>
<dbReference type="InterPro" id="IPR027267">
    <property type="entry name" value="AH/BAR_dom_sf"/>
</dbReference>
<dbReference type="SMART" id="SM00326">
    <property type="entry name" value="SH3"/>
    <property type="match status" value="1"/>
</dbReference>
<dbReference type="EMBL" id="CACRXK020006190">
    <property type="protein sequence ID" value="CAB4008650.1"/>
    <property type="molecule type" value="Genomic_DNA"/>
</dbReference>
<dbReference type="CDD" id="cd00174">
    <property type="entry name" value="SH3"/>
    <property type="match status" value="1"/>
</dbReference>
<dbReference type="FunFam" id="2.30.30.40:FF:000072">
    <property type="entry name" value="Unconventional Myosin IB"/>
    <property type="match status" value="1"/>
</dbReference>
<dbReference type="PANTHER" id="PTHR23065">
    <property type="entry name" value="PROLINE-SERINE-THREONINE PHOSPHATASE INTERACTING PROTEIN 1"/>
    <property type="match status" value="1"/>
</dbReference>
<sequence length="407" mass="47552">MTKTRFIDCFWGSDFNSTAGFDTLCRRVRDGKQMCIDFEEFIKQRAEVEERYGKALLKLARPGENGVEIGTLKQSWDLLRQETENIGRAHVEFSQQLMEQIERGVREFREEQKNKRKPIEDNVKKAQKEKKTCLENNLKGKRNYELKCRDQDTCEETLKKSASQQSSKEEEKLRQRLSRAKTAMENADTNYQSTVKSLEESRKEWEREMAICCNTFQELEVERISFLRNSFWTYTNLGSTNCVKADKNYEEIRKSLERCDIDSDIRLFVSTKQTGGERPAEILYENFYTAQNNQKTGLPSQQWANHPMARVSLPPTPGATPKTNVLDYDDIEDDPTYSTVQDVKKRPKPTVKKVRADFDYTAQGTEELSFHEGDMITVLRQEDDTWWCGEFRGRKGMFPREFVSVVK</sequence>
<evidence type="ECO:0000313" key="3">
    <source>
        <dbReference type="Proteomes" id="UP001152795"/>
    </source>
</evidence>
<dbReference type="Gene3D" id="1.20.1270.60">
    <property type="entry name" value="Arfaptin homology (AH) domain/BAR domain"/>
    <property type="match status" value="1"/>
</dbReference>
<dbReference type="InterPro" id="IPR031160">
    <property type="entry name" value="F_BAR_dom"/>
</dbReference>
<dbReference type="AlphaFoldDB" id="A0A6S7HYT1"/>
<dbReference type="GO" id="GO:0005884">
    <property type="term" value="C:actin filament"/>
    <property type="evidence" value="ECO:0007669"/>
    <property type="project" value="TreeGrafter"/>
</dbReference>
<organism evidence="2 3">
    <name type="scientific">Paramuricea clavata</name>
    <name type="common">Red gorgonian</name>
    <name type="synonym">Violescent sea-whip</name>
    <dbReference type="NCBI Taxonomy" id="317549"/>
    <lineage>
        <taxon>Eukaryota</taxon>
        <taxon>Metazoa</taxon>
        <taxon>Cnidaria</taxon>
        <taxon>Anthozoa</taxon>
        <taxon>Octocorallia</taxon>
        <taxon>Malacalcyonacea</taxon>
        <taxon>Plexauridae</taxon>
        <taxon>Paramuricea</taxon>
    </lineage>
</organism>
<dbReference type="InterPro" id="IPR036028">
    <property type="entry name" value="SH3-like_dom_sf"/>
</dbReference>
<dbReference type="SMART" id="SM00055">
    <property type="entry name" value="FCH"/>
    <property type="match status" value="1"/>
</dbReference>
<dbReference type="GO" id="GO:0030041">
    <property type="term" value="P:actin filament polymerization"/>
    <property type="evidence" value="ECO:0007669"/>
    <property type="project" value="TreeGrafter"/>
</dbReference>
<dbReference type="FunFam" id="1.20.1270.60:FF:000037">
    <property type="entry name" value="Proline-serine-threonine phosphatase interacting protein 1"/>
    <property type="match status" value="1"/>
</dbReference>
<keyword evidence="3" id="KW-1185">Reference proteome</keyword>
<dbReference type="Proteomes" id="UP001152795">
    <property type="component" value="Unassembled WGS sequence"/>
</dbReference>
<name>A0A6S7HYT1_PARCT</name>
<dbReference type="Gene3D" id="2.30.30.40">
    <property type="entry name" value="SH3 Domains"/>
    <property type="match status" value="1"/>
</dbReference>
<evidence type="ECO:0000256" key="1">
    <source>
        <dbReference type="ARBA" id="ARBA00022443"/>
    </source>
</evidence>
<dbReference type="InterPro" id="IPR001060">
    <property type="entry name" value="FCH_dom"/>
</dbReference>
<comment type="caution">
    <text evidence="2">The sequence shown here is derived from an EMBL/GenBank/DDBJ whole genome shotgun (WGS) entry which is preliminary data.</text>
</comment>
<dbReference type="Pfam" id="PF00611">
    <property type="entry name" value="FCH"/>
    <property type="match status" value="1"/>
</dbReference>
<dbReference type="Pfam" id="PF07653">
    <property type="entry name" value="SH3_2"/>
    <property type="match status" value="1"/>
</dbReference>
<reference evidence="2" key="1">
    <citation type="submission" date="2020-04" db="EMBL/GenBank/DDBJ databases">
        <authorList>
            <person name="Alioto T."/>
            <person name="Alioto T."/>
            <person name="Gomez Garrido J."/>
        </authorList>
    </citation>
    <scope>NUCLEOTIDE SEQUENCE</scope>
    <source>
        <strain evidence="2">A484AB</strain>
    </source>
</reference>
<protein>
    <submittedName>
        <fullName evidence="2">Proline-serine-threonine phosphatase-interacting 1</fullName>
    </submittedName>
</protein>
<dbReference type="GO" id="GO:0051015">
    <property type="term" value="F:actin filament binding"/>
    <property type="evidence" value="ECO:0007669"/>
    <property type="project" value="TreeGrafter"/>
</dbReference>
<dbReference type="SUPFAM" id="SSF50044">
    <property type="entry name" value="SH3-domain"/>
    <property type="match status" value="1"/>
</dbReference>
<dbReference type="InterPro" id="IPR001452">
    <property type="entry name" value="SH3_domain"/>
</dbReference>
<dbReference type="GO" id="GO:0005886">
    <property type="term" value="C:plasma membrane"/>
    <property type="evidence" value="ECO:0007669"/>
    <property type="project" value="TreeGrafter"/>
</dbReference>
<dbReference type="PRINTS" id="PR00452">
    <property type="entry name" value="SH3DOMAIN"/>
</dbReference>
<dbReference type="SUPFAM" id="SSF103657">
    <property type="entry name" value="BAR/IMD domain-like"/>
    <property type="match status" value="1"/>
</dbReference>
<dbReference type="GO" id="GO:0005737">
    <property type="term" value="C:cytoplasm"/>
    <property type="evidence" value="ECO:0007669"/>
    <property type="project" value="TreeGrafter"/>
</dbReference>
<accession>A0A6S7HYT1</accession>
<keyword evidence="1" id="KW-0728">SH3 domain</keyword>
<gene>
    <name evidence="2" type="ORF">PACLA_8A027533</name>
</gene>
<proteinExistence type="predicted"/>
<dbReference type="OrthoDB" id="10255964at2759"/>